<keyword evidence="4 10" id="KW-0808">Transferase</keyword>
<dbReference type="KEGG" id="hcr:X271_00120"/>
<dbReference type="GO" id="GO:0046104">
    <property type="term" value="P:thymidine metabolic process"/>
    <property type="evidence" value="ECO:0007669"/>
    <property type="project" value="TreeGrafter"/>
</dbReference>
<evidence type="ECO:0000313" key="13">
    <source>
        <dbReference type="Proteomes" id="UP000019450"/>
    </source>
</evidence>
<dbReference type="InterPro" id="IPR001267">
    <property type="entry name" value="Thymidine_kinase"/>
</dbReference>
<comment type="similarity">
    <text evidence="1 11">Belongs to the thymidine kinase family.</text>
</comment>
<evidence type="ECO:0000256" key="2">
    <source>
        <dbReference type="ARBA" id="ARBA00012118"/>
    </source>
</evidence>
<evidence type="ECO:0000256" key="7">
    <source>
        <dbReference type="ARBA" id="ARBA00022840"/>
    </source>
</evidence>
<accession>W8GEJ9</accession>
<keyword evidence="13" id="KW-1185">Reference proteome</keyword>
<dbReference type="eggNOG" id="COG1435">
    <property type="taxonomic scope" value="Bacteria"/>
</dbReference>
<dbReference type="AlphaFoldDB" id="W8GEJ9"/>
<comment type="catalytic activity">
    <reaction evidence="10">
        <text>thymidine + ATP = dTMP + ADP + H(+)</text>
        <dbReference type="Rhea" id="RHEA:19129"/>
        <dbReference type="ChEBI" id="CHEBI:15378"/>
        <dbReference type="ChEBI" id="CHEBI:17748"/>
        <dbReference type="ChEBI" id="CHEBI:30616"/>
        <dbReference type="ChEBI" id="CHEBI:63528"/>
        <dbReference type="ChEBI" id="CHEBI:456216"/>
        <dbReference type="EC" id="2.7.1.21"/>
    </reaction>
</comment>
<dbReference type="EC" id="2.7.1.21" evidence="2 10"/>
<sequence length="207" mass="24623">MKANSNLYLYYGPMFSGKSKKLIEVYNSLKEKKIIFKPKIDTRGKNFVISRDGGKVEAIPLKNIKEVYKYLENIDIEDIFFDEMFMLEGDINIVIDDLLLKNYRLHIASLEKNYLGNDFLEIKKLIKKSPEYNRHHLFARCHICNMPSAWTVRLINNHLDNDKSPEIIVDDQEDQIIYESRCDEHRFTEKILNQEVKIYEDSEIFYK</sequence>
<proteinExistence type="inferred from homology"/>
<evidence type="ECO:0000256" key="6">
    <source>
        <dbReference type="ARBA" id="ARBA00022777"/>
    </source>
</evidence>
<dbReference type="PANTHER" id="PTHR11441:SF0">
    <property type="entry name" value="THYMIDINE KINASE, CYTOSOLIC"/>
    <property type="match status" value="1"/>
</dbReference>
<dbReference type="Gene3D" id="3.40.50.300">
    <property type="entry name" value="P-loop containing nucleotide triphosphate hydrolases"/>
    <property type="match status" value="1"/>
</dbReference>
<dbReference type="HOGENOM" id="CLU_1324425_0_0_14"/>
<dbReference type="Gene3D" id="3.30.60.20">
    <property type="match status" value="1"/>
</dbReference>
<evidence type="ECO:0000313" key="12">
    <source>
        <dbReference type="EMBL" id="AHK22229.1"/>
    </source>
</evidence>
<evidence type="ECO:0000256" key="1">
    <source>
        <dbReference type="ARBA" id="ARBA00007587"/>
    </source>
</evidence>
<dbReference type="PIRSF" id="PIRSF035805">
    <property type="entry name" value="TK_cell"/>
    <property type="match status" value="1"/>
</dbReference>
<reference evidence="12 13" key="1">
    <citation type="journal article" date="2014" name="Genome Biol. Evol.">
        <title>Phylogenomics of "Candidatus Hepatoplasma crinochetorum," a Lineage of Mollicutes Associated with Noninsect Arthropods.</title>
        <authorList>
            <person name="Leclercq S."/>
            <person name="Dittmer J."/>
            <person name="Bouchon D."/>
            <person name="Cordaux R."/>
        </authorList>
    </citation>
    <scope>NUCLEOTIDE SEQUENCE [LARGE SCALE GENOMIC DNA]</scope>
    <source>
        <strain evidence="12 13">Av</strain>
    </source>
</reference>
<dbReference type="SUPFAM" id="SSF52540">
    <property type="entry name" value="P-loop containing nucleoside triphosphate hydrolases"/>
    <property type="match status" value="1"/>
</dbReference>
<dbReference type="OrthoDB" id="9781579at2"/>
<dbReference type="Pfam" id="PF00265">
    <property type="entry name" value="TK"/>
    <property type="match status" value="1"/>
</dbReference>
<dbReference type="GO" id="GO:0005524">
    <property type="term" value="F:ATP binding"/>
    <property type="evidence" value="ECO:0007669"/>
    <property type="project" value="UniProtKB-KW"/>
</dbReference>
<protein>
    <recommendedName>
        <fullName evidence="2 10">Thymidine kinase</fullName>
        <ecNumber evidence="2 10">2.7.1.21</ecNumber>
    </recommendedName>
</protein>
<dbReference type="RefSeq" id="WP_025208530.1">
    <property type="nucleotide sequence ID" value="NZ_CP006932.1"/>
</dbReference>
<dbReference type="Proteomes" id="UP000019450">
    <property type="component" value="Chromosome"/>
</dbReference>
<evidence type="ECO:0000256" key="5">
    <source>
        <dbReference type="ARBA" id="ARBA00022741"/>
    </source>
</evidence>
<gene>
    <name evidence="12" type="primary">tdk</name>
    <name evidence="12" type="ORF">X271_00120</name>
</gene>
<dbReference type="PANTHER" id="PTHR11441">
    <property type="entry name" value="THYMIDINE KINASE"/>
    <property type="match status" value="1"/>
</dbReference>
<evidence type="ECO:0000256" key="9">
    <source>
        <dbReference type="PIRSR" id="PIRSR035805-2"/>
    </source>
</evidence>
<evidence type="ECO:0000256" key="11">
    <source>
        <dbReference type="RuleBase" id="RU004165"/>
    </source>
</evidence>
<dbReference type="GO" id="GO:0071897">
    <property type="term" value="P:DNA biosynthetic process"/>
    <property type="evidence" value="ECO:0007669"/>
    <property type="project" value="UniProtKB-KW"/>
</dbReference>
<organism evidence="12 13">
    <name type="scientific">Candidatus Hepatoplasma crinochetorum Av</name>
    <dbReference type="NCBI Taxonomy" id="1427984"/>
    <lineage>
        <taxon>Bacteria</taxon>
        <taxon>Bacillati</taxon>
        <taxon>Mycoplasmatota</taxon>
        <taxon>Mollicutes</taxon>
        <taxon>Candidatus Hepatoplasmataceae</taxon>
        <taxon>Candidatus Hepatoplasma</taxon>
    </lineage>
</organism>
<feature type="binding site" evidence="9">
    <location>
        <position position="178"/>
    </location>
    <ligand>
        <name>substrate</name>
    </ligand>
</feature>
<dbReference type="InterPro" id="IPR027417">
    <property type="entry name" value="P-loop_NTPase"/>
</dbReference>
<evidence type="ECO:0000256" key="10">
    <source>
        <dbReference type="RuleBase" id="RU000544"/>
    </source>
</evidence>
<keyword evidence="7 10" id="KW-0067">ATP-binding</keyword>
<dbReference type="EMBL" id="CP006932">
    <property type="protein sequence ID" value="AHK22229.1"/>
    <property type="molecule type" value="Genomic_DNA"/>
</dbReference>
<dbReference type="GO" id="GO:0005829">
    <property type="term" value="C:cytosol"/>
    <property type="evidence" value="ECO:0007669"/>
    <property type="project" value="TreeGrafter"/>
</dbReference>
<keyword evidence="5 10" id="KW-0547">Nucleotide-binding</keyword>
<evidence type="ECO:0000256" key="8">
    <source>
        <dbReference type="PIRSR" id="PIRSR035805-1"/>
    </source>
</evidence>
<keyword evidence="6 10" id="KW-0418">Kinase</keyword>
<name>W8GEJ9_9MOLU</name>
<keyword evidence="3 10" id="KW-0237">DNA synthesis</keyword>
<evidence type="ECO:0000256" key="3">
    <source>
        <dbReference type="ARBA" id="ARBA00022634"/>
    </source>
</evidence>
<feature type="active site" description="Proton acceptor" evidence="8">
    <location>
        <position position="83"/>
    </location>
</feature>
<dbReference type="STRING" id="1427984.X271_00120"/>
<evidence type="ECO:0000256" key="4">
    <source>
        <dbReference type="ARBA" id="ARBA00022679"/>
    </source>
</evidence>
<dbReference type="GO" id="GO:0004797">
    <property type="term" value="F:thymidine kinase activity"/>
    <property type="evidence" value="ECO:0007669"/>
    <property type="project" value="UniProtKB-EC"/>
</dbReference>